<evidence type="ECO:0000313" key="2">
    <source>
        <dbReference type="EMBL" id="KAJ7332834.1"/>
    </source>
</evidence>
<dbReference type="PANTHER" id="PTHR10762">
    <property type="entry name" value="DIPHTHAMIDE BIOSYNTHESIS PROTEIN"/>
    <property type="match status" value="1"/>
</dbReference>
<dbReference type="Pfam" id="PF01866">
    <property type="entry name" value="Diphthamide_syn"/>
    <property type="match status" value="1"/>
</dbReference>
<dbReference type="NCBIfam" id="TIGR00322">
    <property type="entry name" value="diphth2_R"/>
    <property type="match status" value="1"/>
</dbReference>
<dbReference type="GO" id="GO:0090560">
    <property type="term" value="F:2-(3-amino-3-carboxypropyl)histidine synthase activity"/>
    <property type="evidence" value="ECO:0007669"/>
    <property type="project" value="InterPro"/>
</dbReference>
<reference evidence="2" key="1">
    <citation type="journal article" date="2023" name="DNA Res.">
        <title>Chromosome-level genome assembly of Phrynocephalus forsythii using third-generation DNA sequencing and Hi-C analysis.</title>
        <authorList>
            <person name="Qi Y."/>
            <person name="Zhao W."/>
            <person name="Zhao Y."/>
            <person name="Niu C."/>
            <person name="Cao S."/>
            <person name="Zhang Y."/>
        </authorList>
    </citation>
    <scope>NUCLEOTIDE SEQUENCE</scope>
    <source>
        <tissue evidence="2">Muscle</tissue>
    </source>
</reference>
<dbReference type="Proteomes" id="UP001142489">
    <property type="component" value="Unassembled WGS sequence"/>
</dbReference>
<evidence type="ECO:0000256" key="1">
    <source>
        <dbReference type="SAM" id="MobiDB-lite"/>
    </source>
</evidence>
<dbReference type="Gene3D" id="3.40.50.11840">
    <property type="entry name" value="Diphthamide synthesis DPH1/DPH2 domain 1"/>
    <property type="match status" value="1"/>
</dbReference>
<dbReference type="EMBL" id="JAPFRF010000005">
    <property type="protein sequence ID" value="KAJ7332834.1"/>
    <property type="molecule type" value="Genomic_DNA"/>
</dbReference>
<feature type="region of interest" description="Disordered" evidence="1">
    <location>
        <begin position="1"/>
        <end position="25"/>
    </location>
</feature>
<accession>A0A9Q1B423</accession>
<proteinExistence type="predicted"/>
<protein>
    <recommendedName>
        <fullName evidence="4">2-(3-amino-3-carboxypropyl)histidine synthase subunit 2</fullName>
    </recommendedName>
</protein>
<organism evidence="2 3">
    <name type="scientific">Phrynocephalus forsythii</name>
    <dbReference type="NCBI Taxonomy" id="171643"/>
    <lineage>
        <taxon>Eukaryota</taxon>
        <taxon>Metazoa</taxon>
        <taxon>Chordata</taxon>
        <taxon>Craniata</taxon>
        <taxon>Vertebrata</taxon>
        <taxon>Euteleostomi</taxon>
        <taxon>Lepidosauria</taxon>
        <taxon>Squamata</taxon>
        <taxon>Bifurcata</taxon>
        <taxon>Unidentata</taxon>
        <taxon>Episquamata</taxon>
        <taxon>Toxicofera</taxon>
        <taxon>Iguania</taxon>
        <taxon>Acrodonta</taxon>
        <taxon>Agamidae</taxon>
        <taxon>Agaminae</taxon>
        <taxon>Phrynocephalus</taxon>
    </lineage>
</organism>
<dbReference type="AlphaFoldDB" id="A0A9Q1B423"/>
<dbReference type="SFLD" id="SFLDS00032">
    <property type="entry name" value="Radical_SAM_3-amino-3-carboxyp"/>
    <property type="match status" value="1"/>
</dbReference>
<dbReference type="GO" id="GO:0017183">
    <property type="term" value="P:protein histidyl modification to diphthamide"/>
    <property type="evidence" value="ECO:0007669"/>
    <property type="project" value="InterPro"/>
</dbReference>
<dbReference type="FunFam" id="3.40.50.11840:FF:000002">
    <property type="entry name" value="2-(3-amino-3-carboxypropyl)histidine synthase subunit 2"/>
    <property type="match status" value="1"/>
</dbReference>
<dbReference type="PANTHER" id="PTHR10762:SF2">
    <property type="entry name" value="2-(3-AMINO-3-CARBOXYPROPYL)HISTIDINE SYNTHASE SUBUNIT 2"/>
    <property type="match status" value="1"/>
</dbReference>
<sequence>MATPFSSDGGEALQRAPVSTGAGGRPPTAALEDFYELERAVAFVRENGFAKIALQFPDELLPDSADVATRMEAATTAKMYILGDTSYGSCCVDEVAAQHVDADAIIHYGPACLSPCRKPVLHVFGRKELDVIRCAEAFQELYPDPQTYAVVLSEVVYSHAIDDLASQLRPIYPNVVFSKLDCKELLIHPSQ</sequence>
<name>A0A9Q1B423_9SAUR</name>
<dbReference type="OrthoDB" id="449241at2759"/>
<dbReference type="InterPro" id="IPR016435">
    <property type="entry name" value="DPH1/DPH2"/>
</dbReference>
<gene>
    <name evidence="2" type="ORF">JRQ81_015014</name>
</gene>
<keyword evidence="3" id="KW-1185">Reference proteome</keyword>
<evidence type="ECO:0008006" key="4">
    <source>
        <dbReference type="Google" id="ProtNLM"/>
    </source>
</evidence>
<evidence type="ECO:0000313" key="3">
    <source>
        <dbReference type="Proteomes" id="UP001142489"/>
    </source>
</evidence>
<dbReference type="InterPro" id="IPR042263">
    <property type="entry name" value="DPH1/DPH2_1"/>
</dbReference>
<comment type="caution">
    <text evidence="2">The sequence shown here is derived from an EMBL/GenBank/DDBJ whole genome shotgun (WGS) entry which is preliminary data.</text>
</comment>